<dbReference type="RefSeq" id="WP_256131447.1">
    <property type="nucleotide sequence ID" value="NZ_JANFXK010000005.1"/>
</dbReference>
<dbReference type="EMBL" id="JANFXK010000005">
    <property type="protein sequence ID" value="MCQ4636264.1"/>
    <property type="molecule type" value="Genomic_DNA"/>
</dbReference>
<evidence type="ECO:0000313" key="3">
    <source>
        <dbReference type="Proteomes" id="UP001524502"/>
    </source>
</evidence>
<reference evidence="2 3" key="1">
    <citation type="submission" date="2022-06" db="EMBL/GenBank/DDBJ databases">
        <title>Isolation of gut microbiota from human fecal samples.</title>
        <authorList>
            <person name="Pamer E.G."/>
            <person name="Barat B."/>
            <person name="Waligurski E."/>
            <person name="Medina S."/>
            <person name="Paddock L."/>
            <person name="Mostad J."/>
        </authorList>
    </citation>
    <scope>NUCLEOTIDE SEQUENCE [LARGE SCALE GENOMIC DNA]</scope>
    <source>
        <strain evidence="2 3">SL.3.17</strain>
    </source>
</reference>
<keyword evidence="3" id="KW-1185">Reference proteome</keyword>
<accession>A0ABT1RM56</accession>
<proteinExistence type="predicted"/>
<protein>
    <submittedName>
        <fullName evidence="2">DUF6382 domain-containing protein</fullName>
    </submittedName>
</protein>
<dbReference type="Pfam" id="PF19909">
    <property type="entry name" value="DUF6382"/>
    <property type="match status" value="1"/>
</dbReference>
<name>A0ABT1RM56_9FIRM</name>
<sequence length="174" mass="20028">MEIRNNDFKLQLKEGSVREFEKVVLSSGLCELFMPMGFVSCEDGELVSYHCSGYTALRQCDVKEIKEALDILEKTFLLVSKAGEYLITPSRIMLNLDTIFYDRKTGQVRIAYVPVDEPVTLRENMVGFISEVERGVPGNGRVYLEKVKKHLEENNYYITDIIDLIGEMKRELCR</sequence>
<evidence type="ECO:0000259" key="1">
    <source>
        <dbReference type="Pfam" id="PF19909"/>
    </source>
</evidence>
<dbReference type="Proteomes" id="UP001524502">
    <property type="component" value="Unassembled WGS sequence"/>
</dbReference>
<comment type="caution">
    <text evidence="2">The sequence shown here is derived from an EMBL/GenBank/DDBJ whole genome shotgun (WGS) entry which is preliminary data.</text>
</comment>
<evidence type="ECO:0000313" key="2">
    <source>
        <dbReference type="EMBL" id="MCQ4636264.1"/>
    </source>
</evidence>
<feature type="domain" description="DUF6382" evidence="1">
    <location>
        <begin position="5"/>
        <end position="124"/>
    </location>
</feature>
<gene>
    <name evidence="2" type="ORF">NE619_05945</name>
</gene>
<organism evidence="2 3">
    <name type="scientific">Anaerovorax odorimutans</name>
    <dbReference type="NCBI Taxonomy" id="109327"/>
    <lineage>
        <taxon>Bacteria</taxon>
        <taxon>Bacillati</taxon>
        <taxon>Bacillota</taxon>
        <taxon>Clostridia</taxon>
        <taxon>Peptostreptococcales</taxon>
        <taxon>Anaerovoracaceae</taxon>
        <taxon>Anaerovorax</taxon>
    </lineage>
</organism>
<dbReference type="InterPro" id="IPR045962">
    <property type="entry name" value="DUF6382"/>
</dbReference>